<dbReference type="RefSeq" id="WP_205116259.1">
    <property type="nucleotide sequence ID" value="NZ_JAFBCM010000001.1"/>
</dbReference>
<protein>
    <submittedName>
        <fullName evidence="2">NAD(P)H-binding protein</fullName>
    </submittedName>
</protein>
<proteinExistence type="predicted"/>
<gene>
    <name evidence="2" type="ORF">ACFOUW_38705</name>
</gene>
<evidence type="ECO:0000259" key="1">
    <source>
        <dbReference type="Pfam" id="PF13460"/>
    </source>
</evidence>
<keyword evidence="3" id="KW-1185">Reference proteome</keyword>
<reference evidence="3" key="1">
    <citation type="journal article" date="2019" name="Int. J. Syst. Evol. Microbiol.">
        <title>The Global Catalogue of Microorganisms (GCM) 10K type strain sequencing project: providing services to taxonomists for standard genome sequencing and annotation.</title>
        <authorList>
            <consortium name="The Broad Institute Genomics Platform"/>
            <consortium name="The Broad Institute Genome Sequencing Center for Infectious Disease"/>
            <person name="Wu L."/>
            <person name="Ma J."/>
        </authorList>
    </citation>
    <scope>NUCLEOTIDE SEQUENCE [LARGE SCALE GENOMIC DNA]</scope>
    <source>
        <strain evidence="3">CGMCC 4.7241</strain>
    </source>
</reference>
<comment type="caution">
    <text evidence="2">The sequence shown here is derived from an EMBL/GenBank/DDBJ whole genome shotgun (WGS) entry which is preliminary data.</text>
</comment>
<dbReference type="EMBL" id="JBHRZH010000061">
    <property type="protein sequence ID" value="MFC3766811.1"/>
    <property type="molecule type" value="Genomic_DNA"/>
</dbReference>
<dbReference type="PANTHER" id="PTHR43162:SF1">
    <property type="entry name" value="PRESTALK A DIFFERENTIATION PROTEIN A"/>
    <property type="match status" value="1"/>
</dbReference>
<dbReference type="InterPro" id="IPR051604">
    <property type="entry name" value="Ergot_Alk_Oxidoreductase"/>
</dbReference>
<dbReference type="InterPro" id="IPR016040">
    <property type="entry name" value="NAD(P)-bd_dom"/>
</dbReference>
<evidence type="ECO:0000313" key="3">
    <source>
        <dbReference type="Proteomes" id="UP001595699"/>
    </source>
</evidence>
<evidence type="ECO:0000313" key="2">
    <source>
        <dbReference type="EMBL" id="MFC3766811.1"/>
    </source>
</evidence>
<feature type="domain" description="NAD(P)-binding" evidence="1">
    <location>
        <begin position="8"/>
        <end position="130"/>
    </location>
</feature>
<accession>A0ABV7YN67</accession>
<dbReference type="InterPro" id="IPR036291">
    <property type="entry name" value="NAD(P)-bd_dom_sf"/>
</dbReference>
<name>A0ABV7YN67_9ACTN</name>
<dbReference type="SUPFAM" id="SSF51735">
    <property type="entry name" value="NAD(P)-binding Rossmann-fold domains"/>
    <property type="match status" value="1"/>
</dbReference>
<dbReference type="Pfam" id="PF13460">
    <property type="entry name" value="NAD_binding_10"/>
    <property type="match status" value="1"/>
</dbReference>
<organism evidence="2 3">
    <name type="scientific">Tenggerimyces flavus</name>
    <dbReference type="NCBI Taxonomy" id="1708749"/>
    <lineage>
        <taxon>Bacteria</taxon>
        <taxon>Bacillati</taxon>
        <taxon>Actinomycetota</taxon>
        <taxon>Actinomycetes</taxon>
        <taxon>Propionibacteriales</taxon>
        <taxon>Nocardioidaceae</taxon>
        <taxon>Tenggerimyces</taxon>
    </lineage>
</organism>
<dbReference type="Gene3D" id="3.90.25.10">
    <property type="entry name" value="UDP-galactose 4-epimerase, domain 1"/>
    <property type="match status" value="1"/>
</dbReference>
<dbReference type="Proteomes" id="UP001595699">
    <property type="component" value="Unassembled WGS sequence"/>
</dbReference>
<dbReference type="PANTHER" id="PTHR43162">
    <property type="match status" value="1"/>
</dbReference>
<sequence length="275" mass="28735">MSTTLVIGATGHVGRPLVAELSSRQVAVRALVRRPDAAGLPAGVELVAGDLADLASVSAAAAGVDRVFLVWPFTTSEGFGAVLDALGSDVRRLVYLSSAGSVPFHDEVEALIAQSGLSWTFLRPSGFAVNTLGWAAGIQAGEVRLPYGAAARPLIDERDTAAVGVRALLEPGHAGKVHELSGPVALTQVEQVSTIASVLGREVRFVELTPEEGRAMFRAAWGDSPYVDGAIAGLAQWVHTPERTTTTVADILGRPAIPFRAWVEANAPRFGAQEA</sequence>
<dbReference type="Gene3D" id="3.40.50.720">
    <property type="entry name" value="NAD(P)-binding Rossmann-like Domain"/>
    <property type="match status" value="1"/>
</dbReference>